<keyword evidence="2" id="KW-1003">Cell membrane</keyword>
<keyword evidence="5 6" id="KW-0472">Membrane</keyword>
<dbReference type="Pfam" id="PF10035">
    <property type="entry name" value="DUF2179"/>
    <property type="match status" value="1"/>
</dbReference>
<evidence type="ECO:0000256" key="6">
    <source>
        <dbReference type="SAM" id="Phobius"/>
    </source>
</evidence>
<feature type="transmembrane region" description="Helical" evidence="6">
    <location>
        <begin position="101"/>
        <end position="120"/>
    </location>
</feature>
<dbReference type="InterPro" id="IPR019264">
    <property type="entry name" value="DUF2179"/>
</dbReference>
<evidence type="ECO:0000256" key="1">
    <source>
        <dbReference type="ARBA" id="ARBA00004651"/>
    </source>
</evidence>
<dbReference type="GO" id="GO:0005886">
    <property type="term" value="C:plasma membrane"/>
    <property type="evidence" value="ECO:0007669"/>
    <property type="project" value="UniProtKB-SubCell"/>
</dbReference>
<proteinExistence type="predicted"/>
<dbReference type="Gene3D" id="3.30.70.120">
    <property type="match status" value="1"/>
</dbReference>
<keyword evidence="4 6" id="KW-1133">Transmembrane helix</keyword>
<evidence type="ECO:0000259" key="7">
    <source>
        <dbReference type="Pfam" id="PF10035"/>
    </source>
</evidence>
<feature type="transmembrane region" description="Helical" evidence="6">
    <location>
        <begin position="72"/>
        <end position="89"/>
    </location>
</feature>
<dbReference type="InterPro" id="IPR003740">
    <property type="entry name" value="YitT"/>
</dbReference>
<gene>
    <name evidence="8" type="ORF">SDC9_124312</name>
</gene>
<dbReference type="EMBL" id="VSSQ01027859">
    <property type="protein sequence ID" value="MPM77309.1"/>
    <property type="molecule type" value="Genomic_DNA"/>
</dbReference>
<evidence type="ECO:0000256" key="3">
    <source>
        <dbReference type="ARBA" id="ARBA00022692"/>
    </source>
</evidence>
<comment type="caution">
    <text evidence="8">The sequence shown here is derived from an EMBL/GenBank/DDBJ whole genome shotgun (WGS) entry which is preliminary data.</text>
</comment>
<sequence length="210" mass="22787">MIGTIFLKILPDVIPYEIIEDIAIGNGKMLSAIMGGAFAGAGIAITFTQGGSSGGTDIIALMINKYRNISPGRLILMMDIIIVASSLFIPTQESVGHRVAIVIYGYILISVTSYTVDLVISGARQSIQMFIFSRNHDAIAEKITSIGRGVTVINAMGWFTKQEGKVLMVIVRRTESNFVFKVIREIDKNAFISVGNVMGVYGQGFDTIKK</sequence>
<dbReference type="Pfam" id="PF02588">
    <property type="entry name" value="YitT_membrane"/>
    <property type="match status" value="1"/>
</dbReference>
<evidence type="ECO:0000256" key="5">
    <source>
        <dbReference type="ARBA" id="ARBA00023136"/>
    </source>
</evidence>
<name>A0A645CK44_9ZZZZ</name>
<keyword evidence="3 6" id="KW-0812">Transmembrane</keyword>
<accession>A0A645CK44</accession>
<evidence type="ECO:0000313" key="8">
    <source>
        <dbReference type="EMBL" id="MPM77309.1"/>
    </source>
</evidence>
<evidence type="ECO:0000256" key="4">
    <source>
        <dbReference type="ARBA" id="ARBA00022989"/>
    </source>
</evidence>
<dbReference type="CDD" id="cd16380">
    <property type="entry name" value="YitT_C"/>
    <property type="match status" value="1"/>
</dbReference>
<protein>
    <recommendedName>
        <fullName evidence="7">DUF2179 domain-containing protein</fullName>
    </recommendedName>
</protein>
<comment type="subcellular location">
    <subcellularLocation>
        <location evidence="1">Cell membrane</location>
        <topology evidence="1">Multi-pass membrane protein</topology>
    </subcellularLocation>
</comment>
<dbReference type="PANTHER" id="PTHR33545:SF5">
    <property type="entry name" value="UPF0750 MEMBRANE PROTEIN YITT"/>
    <property type="match status" value="1"/>
</dbReference>
<dbReference type="AlphaFoldDB" id="A0A645CK44"/>
<organism evidence="8">
    <name type="scientific">bioreactor metagenome</name>
    <dbReference type="NCBI Taxonomy" id="1076179"/>
    <lineage>
        <taxon>unclassified sequences</taxon>
        <taxon>metagenomes</taxon>
        <taxon>ecological metagenomes</taxon>
    </lineage>
</organism>
<reference evidence="8" key="1">
    <citation type="submission" date="2019-08" db="EMBL/GenBank/DDBJ databases">
        <authorList>
            <person name="Kucharzyk K."/>
            <person name="Murdoch R.W."/>
            <person name="Higgins S."/>
            <person name="Loffler F."/>
        </authorList>
    </citation>
    <scope>NUCLEOTIDE SEQUENCE</scope>
</reference>
<dbReference type="InterPro" id="IPR015867">
    <property type="entry name" value="N-reg_PII/ATP_PRibTrfase_C"/>
</dbReference>
<feature type="domain" description="DUF2179" evidence="7">
    <location>
        <begin position="148"/>
        <end position="202"/>
    </location>
</feature>
<evidence type="ECO:0000256" key="2">
    <source>
        <dbReference type="ARBA" id="ARBA00022475"/>
    </source>
</evidence>
<dbReference type="InterPro" id="IPR051461">
    <property type="entry name" value="UPF0750_membrane"/>
</dbReference>
<dbReference type="PANTHER" id="PTHR33545">
    <property type="entry name" value="UPF0750 MEMBRANE PROTEIN YITT-RELATED"/>
    <property type="match status" value="1"/>
</dbReference>